<dbReference type="AlphaFoldDB" id="A0A6A6WN23"/>
<sequence length="181" mass="20869">MGLLHTEREVGKEGLTYTFASPLHRRVAYRRLLAGREPDAALKDLSLQQVCTNAIARFNPAVLKPRWHSPPNRSWGIPEAAFQDEMYCCLEHEIHFLPILSEYSHTKAGRIDFYICDRKWGIEVLQCGTNATISEHAARFATSGKYREWNIMEDYIILNFCPRDALPDIRIEGKLPSYLFL</sequence>
<protein>
    <submittedName>
        <fullName evidence="1">Uncharacterized protein</fullName>
    </submittedName>
</protein>
<accession>A0A6A6WN23</accession>
<evidence type="ECO:0000313" key="1">
    <source>
        <dbReference type="EMBL" id="KAF2785482.1"/>
    </source>
</evidence>
<keyword evidence="2" id="KW-1185">Reference proteome</keyword>
<dbReference type="EMBL" id="MU002996">
    <property type="protein sequence ID" value="KAF2785482.1"/>
    <property type="molecule type" value="Genomic_DNA"/>
</dbReference>
<proteinExistence type="predicted"/>
<gene>
    <name evidence="1" type="ORF">K505DRAFT_262002</name>
</gene>
<name>A0A6A6WN23_9PLEO</name>
<organism evidence="1 2">
    <name type="scientific">Melanomma pulvis-pyrius CBS 109.77</name>
    <dbReference type="NCBI Taxonomy" id="1314802"/>
    <lineage>
        <taxon>Eukaryota</taxon>
        <taxon>Fungi</taxon>
        <taxon>Dikarya</taxon>
        <taxon>Ascomycota</taxon>
        <taxon>Pezizomycotina</taxon>
        <taxon>Dothideomycetes</taxon>
        <taxon>Pleosporomycetidae</taxon>
        <taxon>Pleosporales</taxon>
        <taxon>Melanommataceae</taxon>
        <taxon>Melanomma</taxon>
    </lineage>
</organism>
<evidence type="ECO:0000313" key="2">
    <source>
        <dbReference type="Proteomes" id="UP000799757"/>
    </source>
</evidence>
<dbReference type="OrthoDB" id="2364732at2759"/>
<reference evidence="1" key="1">
    <citation type="journal article" date="2020" name="Stud. Mycol.">
        <title>101 Dothideomycetes genomes: a test case for predicting lifestyles and emergence of pathogens.</title>
        <authorList>
            <person name="Haridas S."/>
            <person name="Albert R."/>
            <person name="Binder M."/>
            <person name="Bloem J."/>
            <person name="Labutti K."/>
            <person name="Salamov A."/>
            <person name="Andreopoulos B."/>
            <person name="Baker S."/>
            <person name="Barry K."/>
            <person name="Bills G."/>
            <person name="Bluhm B."/>
            <person name="Cannon C."/>
            <person name="Castanera R."/>
            <person name="Culley D."/>
            <person name="Daum C."/>
            <person name="Ezra D."/>
            <person name="Gonzalez J."/>
            <person name="Henrissat B."/>
            <person name="Kuo A."/>
            <person name="Liang C."/>
            <person name="Lipzen A."/>
            <person name="Lutzoni F."/>
            <person name="Magnuson J."/>
            <person name="Mondo S."/>
            <person name="Nolan M."/>
            <person name="Ohm R."/>
            <person name="Pangilinan J."/>
            <person name="Park H.-J."/>
            <person name="Ramirez L."/>
            <person name="Alfaro M."/>
            <person name="Sun H."/>
            <person name="Tritt A."/>
            <person name="Yoshinaga Y."/>
            <person name="Zwiers L.-H."/>
            <person name="Turgeon B."/>
            <person name="Goodwin S."/>
            <person name="Spatafora J."/>
            <person name="Crous P."/>
            <person name="Grigoriev I."/>
        </authorList>
    </citation>
    <scope>NUCLEOTIDE SEQUENCE</scope>
    <source>
        <strain evidence="1">CBS 109.77</strain>
    </source>
</reference>
<dbReference type="Proteomes" id="UP000799757">
    <property type="component" value="Unassembled WGS sequence"/>
</dbReference>